<dbReference type="FunFam" id="3.30.420.40:FF:000007">
    <property type="entry name" value="Glycerol kinase"/>
    <property type="match status" value="1"/>
</dbReference>
<sequence>MASKYIIAFDQGTTSTRAIIFDKSGQIHGIAQKELKQHHPQSGWVEQDPIEIFEDQKQVFYEVINQNKIPVKDIAGIGITNQRETTVVWDAKTGKPVYNAIVWLDKRSSDICDILIEDGHEDNIIKTTGLKVDAYFSGTKFKWILDHVPEARELAKQNRLKFGTIDSWLIWKFTKGEKHLTDHTNASRTLLFNIHNLEWDDTLIKALDVPKSSLPKVQYSSSDFGYAEYKDIKIPILGVAGDQQASLFGQGGFKSGIAKNTYGTGCFMLLNTGKKANISTNGLLTTLACTLPDEKIKYALEGSVFVAGASVQWLRDKMDFIEQSADTETICNETKINSGLYVVPAFAGLGAPHWDMKAKGSIFGLTLDTDKNALTKATVQAIAYQIRDVLEAMVEDSGQQMKALRVDGGASANNYLMQFQADILNAEVERPEMLEVTAMGAAFLAGIQAGIWTKEDITEIRDIDQIFKPKISQFERTKLYDGWKHAVERTKTAHANQLAVREDTPIRFSVLDRKPLIHQIKHTKYDILIIGGGVTGAGIALDAASRGLKTCLIEKNDFASGTSNKSTKLIHGGLRYLKQMEIGLVKESGSERAIVHNLVPHLVVPEKMLLPLIEGGTYGKTMTSIGLKVYDFLADVEGDDKRKMLSAKETLEKEPLLNKDNLKGGGFYAEYRTDDARLTIELLKKASAYGADILNYCEMTEFVYKDNGKIKHIYVKDHNSNEKFIIKSKAYISAAGPWVDKVRTKDTSLNNKRLHLTKGVHLVFSRERFPLSQSIYFDVPDGRMIFAIPRGRATYVGTTDTTYKGDLNRVVATKDDANYLIDAVNNMFPKLNLKIDDIESNWAGLRPLIHEDGKDPSDLSRKDEIFVSDSGLVSIAGGKLTGYRKMAQRTIDEALKQFKKKRLKRLKPSTTKQIQLTSAPLKNLDDVKKYQKILTHKLENEGIDDDYQAWYLTSNYGRQADIILKKMNFFINPTPIERLVRAELWYTVHHEMVNGLSDFFVRRTGRLYFDIESVRQFRHVVEEDLIKYLKWDEAHCDRENQYLDMLMQDATTYYDKEFESI</sequence>
<evidence type="ECO:0000256" key="10">
    <source>
        <dbReference type="ARBA" id="ARBA00022827"/>
    </source>
</evidence>
<evidence type="ECO:0000256" key="4">
    <source>
        <dbReference type="ARBA" id="ARBA00009156"/>
    </source>
</evidence>
<feature type="binding site" evidence="14">
    <location>
        <position position="84"/>
    </location>
    <ligand>
        <name>glycerol</name>
        <dbReference type="ChEBI" id="CHEBI:17754"/>
    </ligand>
</feature>
<feature type="binding site" evidence="14">
    <location>
        <position position="264"/>
    </location>
    <ligand>
        <name>ATP</name>
        <dbReference type="ChEBI" id="CHEBI:30616"/>
    </ligand>
</feature>
<feature type="domain" description="Alpha-glycerophosphate oxidase C-terminal" evidence="19">
    <location>
        <begin position="943"/>
        <end position="1035"/>
    </location>
</feature>
<dbReference type="PANTHER" id="PTHR10196:SF69">
    <property type="entry name" value="GLYCEROL KINASE"/>
    <property type="match status" value="1"/>
</dbReference>
<evidence type="ECO:0000256" key="1">
    <source>
        <dbReference type="ARBA" id="ARBA00001974"/>
    </source>
</evidence>
<comment type="activity regulation">
    <text evidence="14">Inhibited by fructose 1,6-bisphosphate (FBP).</text>
</comment>
<feature type="binding site" evidence="14">
    <location>
        <position position="13"/>
    </location>
    <ligand>
        <name>ADP</name>
        <dbReference type="ChEBI" id="CHEBI:456216"/>
    </ligand>
</feature>
<dbReference type="SUPFAM" id="SSF51905">
    <property type="entry name" value="FAD/NAD(P)-binding domain"/>
    <property type="match status" value="1"/>
</dbReference>
<dbReference type="SUPFAM" id="SSF54373">
    <property type="entry name" value="FAD-linked reductases, C-terminal domain"/>
    <property type="match status" value="1"/>
</dbReference>
<evidence type="ECO:0000313" key="21">
    <source>
        <dbReference type="Proteomes" id="UP000306552"/>
    </source>
</evidence>
<dbReference type="Gene3D" id="3.50.50.60">
    <property type="entry name" value="FAD/NAD(P)-binding domain"/>
    <property type="match status" value="1"/>
</dbReference>
<evidence type="ECO:0000256" key="12">
    <source>
        <dbReference type="ARBA" id="ARBA00023002"/>
    </source>
</evidence>
<dbReference type="PROSITE" id="PS00933">
    <property type="entry name" value="FGGY_KINASES_1"/>
    <property type="match status" value="1"/>
</dbReference>
<dbReference type="InterPro" id="IPR018483">
    <property type="entry name" value="Carb_kinase_FGGY_CS"/>
</dbReference>
<evidence type="ECO:0000256" key="6">
    <source>
        <dbReference type="ARBA" id="ARBA00022679"/>
    </source>
</evidence>
<feature type="binding site" evidence="14">
    <location>
        <position position="242"/>
    </location>
    <ligand>
        <name>glycerol</name>
        <dbReference type="ChEBI" id="CHEBI:17754"/>
    </ligand>
</feature>
<dbReference type="NCBIfam" id="NF000756">
    <property type="entry name" value="PRK00047.1"/>
    <property type="match status" value="1"/>
</dbReference>
<feature type="domain" description="Carbohydrate kinase FGGY N-terminal" evidence="16">
    <location>
        <begin position="5"/>
        <end position="249"/>
    </location>
</feature>
<proteinExistence type="inferred from homology"/>
<feature type="domain" description="FAD dependent oxidoreductase" evidence="17">
    <location>
        <begin position="526"/>
        <end position="856"/>
    </location>
</feature>
<dbReference type="PANTHER" id="PTHR10196">
    <property type="entry name" value="SUGAR KINASE"/>
    <property type="match status" value="1"/>
</dbReference>
<keyword evidence="10" id="KW-0274">FAD</keyword>
<dbReference type="Pfam" id="PF00370">
    <property type="entry name" value="FGGY_N"/>
    <property type="match status" value="1"/>
</dbReference>
<reference evidence="20 21" key="1">
    <citation type="submission" date="2019-04" db="EMBL/GenBank/DDBJ databases">
        <title>Psychroflexus halotolerans sp. nov., isolated from a marine solar saltern.</title>
        <authorList>
            <person name="Feng X."/>
        </authorList>
    </citation>
    <scope>NUCLEOTIDE SEQUENCE [LARGE SCALE GENOMIC DNA]</scope>
    <source>
        <strain evidence="20 21">WDS2C27</strain>
    </source>
</reference>
<comment type="pathway">
    <text evidence="2 14">Polyol metabolism; glycerol degradation via glycerol kinase pathway; sn-glycerol 3-phosphate from glycerol: step 1/1.</text>
</comment>
<feature type="binding site" evidence="14">
    <location>
        <position position="135"/>
    </location>
    <ligand>
        <name>sn-glycerol 3-phosphate</name>
        <dbReference type="ChEBI" id="CHEBI:57597"/>
    </ligand>
</feature>
<keyword evidence="5 15" id="KW-0285">Flavoprotein</keyword>
<keyword evidence="8 14" id="KW-0418">Kinase</keyword>
<dbReference type="InterPro" id="IPR000447">
    <property type="entry name" value="G3P_DH_FAD-dep"/>
</dbReference>
<feature type="binding site" evidence="14">
    <location>
        <position position="242"/>
    </location>
    <ligand>
        <name>sn-glycerol 3-phosphate</name>
        <dbReference type="ChEBI" id="CHEBI:57597"/>
    </ligand>
</feature>
<keyword evidence="9 14" id="KW-0319">Glycerol metabolism</keyword>
<evidence type="ECO:0000256" key="2">
    <source>
        <dbReference type="ARBA" id="ARBA00005190"/>
    </source>
</evidence>
<dbReference type="InterPro" id="IPR018484">
    <property type="entry name" value="FGGY_N"/>
</dbReference>
<evidence type="ECO:0000256" key="15">
    <source>
        <dbReference type="RuleBase" id="RU361217"/>
    </source>
</evidence>
<feature type="binding site" evidence="14">
    <location>
        <position position="83"/>
    </location>
    <ligand>
        <name>glycerol</name>
        <dbReference type="ChEBI" id="CHEBI:17754"/>
    </ligand>
</feature>
<dbReference type="GO" id="GO:0005524">
    <property type="term" value="F:ATP binding"/>
    <property type="evidence" value="ECO:0007669"/>
    <property type="project" value="UniProtKB-UniRule"/>
</dbReference>
<feature type="binding site" evidence="14">
    <location>
        <position position="308"/>
    </location>
    <ligand>
        <name>ATP</name>
        <dbReference type="ChEBI" id="CHEBI:30616"/>
    </ligand>
</feature>
<feature type="binding site" evidence="14">
    <location>
        <position position="84"/>
    </location>
    <ligand>
        <name>sn-glycerol 3-phosphate</name>
        <dbReference type="ChEBI" id="CHEBI:57597"/>
    </ligand>
</feature>
<evidence type="ECO:0000259" key="18">
    <source>
        <dbReference type="Pfam" id="PF02782"/>
    </source>
</evidence>
<dbReference type="Gene3D" id="3.30.420.40">
    <property type="match status" value="2"/>
</dbReference>
<evidence type="ECO:0000256" key="8">
    <source>
        <dbReference type="ARBA" id="ARBA00022777"/>
    </source>
</evidence>
<evidence type="ECO:0000256" key="3">
    <source>
        <dbReference type="ARBA" id="ARBA00007330"/>
    </source>
</evidence>
<dbReference type="RefSeq" id="WP_138932494.1">
    <property type="nucleotide sequence ID" value="NZ_SWMU01000004.1"/>
</dbReference>
<comment type="similarity">
    <text evidence="3 15">Belongs to the FAD-dependent glycerol-3-phosphate dehydrogenase family.</text>
</comment>
<accession>A0A4U5TNR6</accession>
<feature type="binding site" evidence="14">
    <location>
        <position position="15"/>
    </location>
    <ligand>
        <name>ATP</name>
        <dbReference type="ChEBI" id="CHEBI:30616"/>
    </ligand>
</feature>
<dbReference type="Pfam" id="PF16901">
    <property type="entry name" value="DAO_C"/>
    <property type="match status" value="1"/>
</dbReference>
<feature type="domain" description="Carbohydrate kinase FGGY C-terminal" evidence="18">
    <location>
        <begin position="259"/>
        <end position="448"/>
    </location>
</feature>
<keyword evidence="11 14" id="KW-0067">ATP-binding</keyword>
<dbReference type="PROSITE" id="PS00978">
    <property type="entry name" value="FAD_G3PDH_2"/>
    <property type="match status" value="1"/>
</dbReference>
<feature type="binding site" evidence="14">
    <location>
        <position position="409"/>
    </location>
    <ligand>
        <name>ADP</name>
        <dbReference type="ChEBI" id="CHEBI:456216"/>
    </ligand>
</feature>
<evidence type="ECO:0000259" key="16">
    <source>
        <dbReference type="Pfam" id="PF00370"/>
    </source>
</evidence>
<evidence type="ECO:0000256" key="14">
    <source>
        <dbReference type="HAMAP-Rule" id="MF_00186"/>
    </source>
</evidence>
<evidence type="ECO:0000256" key="9">
    <source>
        <dbReference type="ARBA" id="ARBA00022798"/>
    </source>
</evidence>
<evidence type="ECO:0000256" key="11">
    <source>
        <dbReference type="ARBA" id="ARBA00022840"/>
    </source>
</evidence>
<gene>
    <name evidence="14 20" type="primary">glpK</name>
    <name evidence="20" type="ORF">FCN74_10175</name>
</gene>
<feature type="binding site" evidence="14">
    <location>
        <position position="13"/>
    </location>
    <ligand>
        <name>sn-glycerol 3-phosphate</name>
        <dbReference type="ChEBI" id="CHEBI:57597"/>
    </ligand>
</feature>
<dbReference type="EC" id="2.7.1.30" evidence="14"/>
<dbReference type="OrthoDB" id="9766796at2"/>
<dbReference type="PROSITE" id="PS00977">
    <property type="entry name" value="FAD_G3PDH_1"/>
    <property type="match status" value="1"/>
</dbReference>
<dbReference type="GO" id="GO:0005829">
    <property type="term" value="C:cytosol"/>
    <property type="evidence" value="ECO:0007669"/>
    <property type="project" value="TreeGrafter"/>
</dbReference>
<dbReference type="Gene3D" id="3.30.9.10">
    <property type="entry name" value="D-Amino Acid Oxidase, subunit A, domain 2"/>
    <property type="match status" value="1"/>
</dbReference>
<evidence type="ECO:0000256" key="5">
    <source>
        <dbReference type="ARBA" id="ARBA00022630"/>
    </source>
</evidence>
<dbReference type="PRINTS" id="PR01001">
    <property type="entry name" value="FADG3PDH"/>
</dbReference>
<evidence type="ECO:0000256" key="7">
    <source>
        <dbReference type="ARBA" id="ARBA00022741"/>
    </source>
</evidence>
<evidence type="ECO:0000256" key="13">
    <source>
        <dbReference type="ARBA" id="ARBA00052101"/>
    </source>
</evidence>
<dbReference type="FunFam" id="3.30.420.40:FF:000008">
    <property type="entry name" value="Glycerol kinase"/>
    <property type="match status" value="1"/>
</dbReference>
<feature type="binding site" evidence="14">
    <location>
        <position position="135"/>
    </location>
    <ligand>
        <name>glycerol</name>
        <dbReference type="ChEBI" id="CHEBI:17754"/>
    </ligand>
</feature>
<dbReference type="InterPro" id="IPR018485">
    <property type="entry name" value="FGGY_C"/>
</dbReference>
<dbReference type="Gene3D" id="1.10.8.870">
    <property type="entry name" value="Alpha-glycerophosphate oxidase, cap domain"/>
    <property type="match status" value="1"/>
</dbReference>
<dbReference type="InterPro" id="IPR031656">
    <property type="entry name" value="DAO_C"/>
</dbReference>
<dbReference type="GO" id="GO:0004368">
    <property type="term" value="F:glycerol-3-phosphate dehydrogenase (quinone) activity"/>
    <property type="evidence" value="ECO:0007669"/>
    <property type="project" value="UniProtKB-EC"/>
</dbReference>
<dbReference type="Pfam" id="PF02782">
    <property type="entry name" value="FGGY_C"/>
    <property type="match status" value="1"/>
</dbReference>
<comment type="similarity">
    <text evidence="4 14">Belongs to the FGGY kinase family.</text>
</comment>
<evidence type="ECO:0000259" key="19">
    <source>
        <dbReference type="Pfam" id="PF16901"/>
    </source>
</evidence>
<dbReference type="GO" id="GO:0019563">
    <property type="term" value="P:glycerol catabolic process"/>
    <property type="evidence" value="ECO:0007669"/>
    <property type="project" value="UniProtKB-UniRule"/>
</dbReference>
<dbReference type="InterPro" id="IPR005999">
    <property type="entry name" value="Glycerol_kin"/>
</dbReference>
<comment type="function">
    <text evidence="14">Key enzyme in the regulation of glycerol uptake and metabolism. Catalyzes the phosphorylation of glycerol to yield sn-glycerol 3-phosphate.</text>
</comment>
<dbReference type="InterPro" id="IPR043129">
    <property type="entry name" value="ATPase_NBD"/>
</dbReference>
<keyword evidence="7 14" id="KW-0547">Nucleotide-binding</keyword>
<dbReference type="Proteomes" id="UP000306552">
    <property type="component" value="Unassembled WGS sequence"/>
</dbReference>
<protein>
    <recommendedName>
        <fullName evidence="14">Glycerol kinase</fullName>
        <ecNumber evidence="14">2.7.1.30</ecNumber>
    </recommendedName>
    <alternativeName>
        <fullName evidence="14">ATP:glycerol 3-phosphotransferase</fullName>
    </alternativeName>
    <alternativeName>
        <fullName evidence="14">Glycerokinase</fullName>
        <shortName evidence="14">GK</shortName>
    </alternativeName>
</protein>
<dbReference type="EMBL" id="SWMU01000004">
    <property type="protein sequence ID" value="TKS55667.1"/>
    <property type="molecule type" value="Genomic_DNA"/>
</dbReference>
<feature type="binding site" evidence="14">
    <location>
        <position position="413"/>
    </location>
    <ligand>
        <name>ADP</name>
        <dbReference type="ChEBI" id="CHEBI:456216"/>
    </ligand>
</feature>
<dbReference type="InterPro" id="IPR038299">
    <property type="entry name" value="DAO_C_sf"/>
</dbReference>
<comment type="catalytic activity">
    <reaction evidence="15">
        <text>a quinone + sn-glycerol 3-phosphate = dihydroxyacetone phosphate + a quinol</text>
        <dbReference type="Rhea" id="RHEA:18977"/>
        <dbReference type="ChEBI" id="CHEBI:24646"/>
        <dbReference type="ChEBI" id="CHEBI:57597"/>
        <dbReference type="ChEBI" id="CHEBI:57642"/>
        <dbReference type="ChEBI" id="CHEBI:132124"/>
        <dbReference type="EC" id="1.1.5.3"/>
    </reaction>
</comment>
<dbReference type="InterPro" id="IPR036188">
    <property type="entry name" value="FAD/NAD-bd_sf"/>
</dbReference>
<feature type="binding site" evidence="14">
    <location>
        <position position="17"/>
    </location>
    <ligand>
        <name>ADP</name>
        <dbReference type="ChEBI" id="CHEBI:456216"/>
    </ligand>
</feature>
<comment type="cofactor">
    <cofactor evidence="1 15">
        <name>FAD</name>
        <dbReference type="ChEBI" id="CHEBI:57692"/>
    </cofactor>
</comment>
<evidence type="ECO:0000313" key="20">
    <source>
        <dbReference type="EMBL" id="TKS55667.1"/>
    </source>
</evidence>
<feature type="binding site" evidence="14">
    <location>
        <position position="308"/>
    </location>
    <ligand>
        <name>ADP</name>
        <dbReference type="ChEBI" id="CHEBI:456216"/>
    </ligand>
</feature>
<keyword evidence="12 15" id="KW-0560">Oxidoreductase</keyword>
<dbReference type="GO" id="GO:0004370">
    <property type="term" value="F:glycerol kinase activity"/>
    <property type="evidence" value="ECO:0007669"/>
    <property type="project" value="UniProtKB-UniRule"/>
</dbReference>
<feature type="binding site" evidence="14">
    <location>
        <position position="312"/>
    </location>
    <ligand>
        <name>ATP</name>
        <dbReference type="ChEBI" id="CHEBI:30616"/>
    </ligand>
</feature>
<dbReference type="SUPFAM" id="SSF53067">
    <property type="entry name" value="Actin-like ATPase domain"/>
    <property type="match status" value="2"/>
</dbReference>
<feature type="binding site" evidence="14">
    <location>
        <position position="243"/>
    </location>
    <ligand>
        <name>glycerol</name>
        <dbReference type="ChEBI" id="CHEBI:17754"/>
    </ligand>
</feature>
<dbReference type="GO" id="GO:0006072">
    <property type="term" value="P:glycerol-3-phosphate metabolic process"/>
    <property type="evidence" value="ECO:0007669"/>
    <property type="project" value="UniProtKB-UniRule"/>
</dbReference>
<dbReference type="NCBIfam" id="TIGR01311">
    <property type="entry name" value="glycerol_kin"/>
    <property type="match status" value="1"/>
</dbReference>
<dbReference type="GO" id="GO:0009331">
    <property type="term" value="C:glycerol-3-phosphate dehydrogenase (FAD) complex"/>
    <property type="evidence" value="ECO:0007669"/>
    <property type="project" value="UniProtKB-UniRule"/>
</dbReference>
<keyword evidence="6 14" id="KW-0808">Transferase</keyword>
<dbReference type="UniPathway" id="UPA00618">
    <property type="reaction ID" value="UER00672"/>
</dbReference>
<dbReference type="HAMAP" id="MF_00186">
    <property type="entry name" value="Glycerol_kin"/>
    <property type="match status" value="1"/>
</dbReference>
<dbReference type="AlphaFoldDB" id="A0A4U5TNR6"/>
<feature type="binding site" evidence="14">
    <location>
        <position position="13"/>
    </location>
    <ligand>
        <name>ATP</name>
        <dbReference type="ChEBI" id="CHEBI:30616"/>
    </ligand>
</feature>
<dbReference type="CDD" id="cd07769">
    <property type="entry name" value="ASKHA_NBD_FGGY_GK"/>
    <property type="match status" value="1"/>
</dbReference>
<name>A0A4U5TNR6_9FLAO</name>
<feature type="binding site" evidence="14">
    <location>
        <position position="264"/>
    </location>
    <ligand>
        <name>ADP</name>
        <dbReference type="ChEBI" id="CHEBI:456216"/>
    </ligand>
</feature>
<feature type="binding site" evidence="14">
    <location>
        <position position="14"/>
    </location>
    <ligand>
        <name>ATP</name>
        <dbReference type="ChEBI" id="CHEBI:30616"/>
    </ligand>
</feature>
<dbReference type="InterPro" id="IPR006076">
    <property type="entry name" value="FAD-dep_OxRdtase"/>
</dbReference>
<comment type="caution">
    <text evidence="20">The sequence shown here is derived from an EMBL/GenBank/DDBJ whole genome shotgun (WGS) entry which is preliminary data.</text>
</comment>
<feature type="binding site" evidence="14">
    <location>
        <position position="409"/>
    </location>
    <ligand>
        <name>ATP</name>
        <dbReference type="ChEBI" id="CHEBI:30616"/>
    </ligand>
</feature>
<dbReference type="Pfam" id="PF01266">
    <property type="entry name" value="DAO"/>
    <property type="match status" value="1"/>
</dbReference>
<keyword evidence="21" id="KW-1185">Reference proteome</keyword>
<evidence type="ECO:0000259" key="17">
    <source>
        <dbReference type="Pfam" id="PF01266"/>
    </source>
</evidence>
<feature type="binding site" evidence="14">
    <location>
        <position position="83"/>
    </location>
    <ligand>
        <name>sn-glycerol 3-phosphate</name>
        <dbReference type="ChEBI" id="CHEBI:57597"/>
    </ligand>
</feature>
<organism evidence="20 21">
    <name type="scientific">Mesohalobacter halotolerans</name>
    <dbReference type="NCBI Taxonomy" id="1883405"/>
    <lineage>
        <taxon>Bacteria</taxon>
        <taxon>Pseudomonadati</taxon>
        <taxon>Bacteroidota</taxon>
        <taxon>Flavobacteriia</taxon>
        <taxon>Flavobacteriales</taxon>
        <taxon>Flavobacteriaceae</taxon>
        <taxon>Mesohalobacter</taxon>
    </lineage>
</organism>
<comment type="catalytic activity">
    <reaction evidence="13 14">
        <text>glycerol + ATP = sn-glycerol 3-phosphate + ADP + H(+)</text>
        <dbReference type="Rhea" id="RHEA:21644"/>
        <dbReference type="ChEBI" id="CHEBI:15378"/>
        <dbReference type="ChEBI" id="CHEBI:17754"/>
        <dbReference type="ChEBI" id="CHEBI:30616"/>
        <dbReference type="ChEBI" id="CHEBI:57597"/>
        <dbReference type="ChEBI" id="CHEBI:456216"/>
        <dbReference type="EC" id="2.7.1.30"/>
    </reaction>
</comment>